<comment type="caution">
    <text evidence="1">The sequence shown here is derived from an EMBL/GenBank/DDBJ whole genome shotgun (WGS) entry which is preliminary data.</text>
</comment>
<proteinExistence type="predicted"/>
<dbReference type="Proteomes" id="UP000005709">
    <property type="component" value="Unassembled WGS sequence"/>
</dbReference>
<protein>
    <submittedName>
        <fullName evidence="1">Uncharacterized protein</fullName>
    </submittedName>
</protein>
<evidence type="ECO:0000313" key="1">
    <source>
        <dbReference type="EMBL" id="EEV16696.1"/>
    </source>
</evidence>
<reference evidence="1 2" key="1">
    <citation type="submission" date="2009-07" db="EMBL/GenBank/DDBJ databases">
        <authorList>
            <person name="Madupu R."/>
            <person name="Sebastian Y."/>
            <person name="Durkin A.S."/>
            <person name="Torralba M."/>
            <person name="Methe B."/>
            <person name="Sutton G.G."/>
            <person name="Strausberg R.L."/>
            <person name="Nelson K.E."/>
        </authorList>
    </citation>
    <scope>NUCLEOTIDE SEQUENCE [LARGE SCALE GENOMIC DNA]</scope>
    <source>
        <strain evidence="1 2">RM3268</strain>
    </source>
</reference>
<keyword evidence="2" id="KW-1185">Reference proteome</keyword>
<accession>C8PKT7</accession>
<gene>
    <name evidence="1" type="ORF">CAMGR0001_0310</name>
</gene>
<organism evidence="1 2">
    <name type="scientific">Campylobacter gracilis RM3268</name>
    <dbReference type="NCBI Taxonomy" id="553220"/>
    <lineage>
        <taxon>Bacteria</taxon>
        <taxon>Pseudomonadati</taxon>
        <taxon>Campylobacterota</taxon>
        <taxon>Epsilonproteobacteria</taxon>
        <taxon>Campylobacterales</taxon>
        <taxon>Campylobacteraceae</taxon>
        <taxon>Campylobacter</taxon>
    </lineage>
</organism>
<evidence type="ECO:0000313" key="2">
    <source>
        <dbReference type="Proteomes" id="UP000005709"/>
    </source>
</evidence>
<sequence>MIELILRYCAAKFYLYNFRILRLGFGFKICLARAYRGLTI</sequence>
<dbReference type="AlphaFoldDB" id="C8PKT7"/>
<dbReference type="EMBL" id="ACYG01000030">
    <property type="protein sequence ID" value="EEV16696.1"/>
    <property type="molecule type" value="Genomic_DNA"/>
</dbReference>
<name>C8PKT7_9BACT</name>